<organism evidence="2 3">
    <name type="scientific">Fusarium beomiforme</name>
    <dbReference type="NCBI Taxonomy" id="44412"/>
    <lineage>
        <taxon>Eukaryota</taxon>
        <taxon>Fungi</taxon>
        <taxon>Dikarya</taxon>
        <taxon>Ascomycota</taxon>
        <taxon>Pezizomycotina</taxon>
        <taxon>Sordariomycetes</taxon>
        <taxon>Hypocreomycetidae</taxon>
        <taxon>Hypocreales</taxon>
        <taxon>Nectriaceae</taxon>
        <taxon>Fusarium</taxon>
        <taxon>Fusarium burgessii species complex</taxon>
    </lineage>
</organism>
<evidence type="ECO:0000313" key="2">
    <source>
        <dbReference type="EMBL" id="KAF4331674.1"/>
    </source>
</evidence>
<dbReference type="InterPro" id="IPR036047">
    <property type="entry name" value="F-box-like_dom_sf"/>
</dbReference>
<dbReference type="Pfam" id="PF00646">
    <property type="entry name" value="F-box"/>
    <property type="match status" value="1"/>
</dbReference>
<dbReference type="EMBL" id="PVQB02001527">
    <property type="protein sequence ID" value="KAF4331674.1"/>
    <property type="molecule type" value="Genomic_DNA"/>
</dbReference>
<accession>A0A9P5A374</accession>
<keyword evidence="3" id="KW-1185">Reference proteome</keyword>
<gene>
    <name evidence="2" type="ORF">FBEOM_14568</name>
</gene>
<dbReference type="OrthoDB" id="1918685at2759"/>
<reference evidence="2" key="2">
    <citation type="submission" date="2020-02" db="EMBL/GenBank/DDBJ databases">
        <title>Identification and distribution of gene clusters putatively required for synthesis of sphingolipid metabolism inhibitors in phylogenetically diverse species of the filamentous fungus Fusarium.</title>
        <authorList>
            <person name="Kim H.-S."/>
            <person name="Busman M."/>
            <person name="Brown D.W."/>
            <person name="Divon H."/>
            <person name="Uhlig S."/>
            <person name="Proctor R.H."/>
        </authorList>
    </citation>
    <scope>NUCLEOTIDE SEQUENCE</scope>
    <source>
        <strain evidence="2">NRRL 25174</strain>
    </source>
</reference>
<reference evidence="2" key="1">
    <citation type="journal article" date="2017" name="Mycologia">
        <title>Fusarium algeriense, sp. nov., a novel toxigenic crown rot pathogen of durum wheat from Algeria is nested in the Fusarium burgessii species complex.</title>
        <authorList>
            <person name="Laraba I."/>
            <person name="Keddad A."/>
            <person name="Boureghda H."/>
            <person name="Abdallah N."/>
            <person name="Vaughan M.M."/>
            <person name="Proctor R.H."/>
            <person name="Busman M."/>
            <person name="O'Donnell K."/>
        </authorList>
    </citation>
    <scope>NUCLEOTIDE SEQUENCE</scope>
    <source>
        <strain evidence="2">NRRL 25174</strain>
    </source>
</reference>
<dbReference type="InterPro" id="IPR001810">
    <property type="entry name" value="F-box_dom"/>
</dbReference>
<feature type="domain" description="F-box" evidence="1">
    <location>
        <begin position="50"/>
        <end position="82"/>
    </location>
</feature>
<protein>
    <recommendedName>
        <fullName evidence="1">F-box domain-containing protein</fullName>
    </recommendedName>
</protein>
<dbReference type="SUPFAM" id="SSF81383">
    <property type="entry name" value="F-box domain"/>
    <property type="match status" value="1"/>
</dbReference>
<proteinExistence type="predicted"/>
<dbReference type="Proteomes" id="UP000730481">
    <property type="component" value="Unassembled WGS sequence"/>
</dbReference>
<dbReference type="AlphaFoldDB" id="A0A9P5A374"/>
<dbReference type="CDD" id="cd09917">
    <property type="entry name" value="F-box_SF"/>
    <property type="match status" value="1"/>
</dbReference>
<evidence type="ECO:0000313" key="3">
    <source>
        <dbReference type="Proteomes" id="UP000730481"/>
    </source>
</evidence>
<evidence type="ECO:0000259" key="1">
    <source>
        <dbReference type="Pfam" id="PF00646"/>
    </source>
</evidence>
<comment type="caution">
    <text evidence="2">The sequence shown here is derived from an EMBL/GenBank/DDBJ whole genome shotgun (WGS) entry which is preliminary data.</text>
</comment>
<sequence length="579" mass="66589">MDKASPSKGDQLLPHSRKDELDRLLADLSPYDLLYLRKKIAETTITLAGLERLPPEMVWEIISHLHFDDYRACLGVSKSWKAKFGQKETMTQALNNFFPGLVPLHVDDHPQKLYSLEVQRHLKWRRGHYSQYWTPWDLSATHFFSRHTAAAHSTDVPWPFLYNKGNLVWQLSTRIIIVDDIRGARRQRFSPLASAMRGGRYQSAAVSDHFLILLDLKPGLNTIHIAKIDTRDWVELTLPAALNHAYVDSKTMYFVTTVGQILQYTWQGNLQQVDLSNIGHPSGPSPDVYGPPQILPHPKQDNVFHAVWALSHPSREHLFMLKVLRFEDGVLMSNFTFNIRNPLRKPQPGCRAKTKIAISFDTRKSDEIGTYTLATYRYQGTEKRQLELCDCCEPKTLQGDWNVVTFNLFTETFCHNVFLSSDADLRWNGPRAMQATRNAKRLVDVHFWRGDLVLASSITYDQFNPNSRFDFHTETHLETIRPVDKPQSPAPQWRPLRHADPGQVLRTQLFQDDDFVIVPSLGGVAIYKPEKDAPPAETLFDHTLLSQELARETLPLRFQFYQNARFIELKHGDEGDGQN</sequence>
<name>A0A9P5A374_9HYPO</name>